<evidence type="ECO:0000256" key="3">
    <source>
        <dbReference type="ARBA" id="ARBA00023027"/>
    </source>
</evidence>
<accession>A0A7V3YFS8</accession>
<reference evidence="7" key="1">
    <citation type="journal article" date="2020" name="mSystems">
        <title>Genome- and Community-Level Interaction Insights into Carbon Utilization and Element Cycling Functions of Hydrothermarchaeota in Hydrothermal Sediment.</title>
        <authorList>
            <person name="Zhou Z."/>
            <person name="Liu Y."/>
            <person name="Xu W."/>
            <person name="Pan J."/>
            <person name="Luo Z.H."/>
            <person name="Li M."/>
        </authorList>
    </citation>
    <scope>NUCLEOTIDE SEQUENCE [LARGE SCALE GENOMIC DNA]</scope>
    <source>
        <strain evidence="7">SpSt-747</strain>
    </source>
</reference>
<evidence type="ECO:0000256" key="2">
    <source>
        <dbReference type="ARBA" id="ARBA00023002"/>
    </source>
</evidence>
<evidence type="ECO:0000259" key="5">
    <source>
        <dbReference type="Pfam" id="PF00389"/>
    </source>
</evidence>
<gene>
    <name evidence="7" type="ORF">ENV30_03215</name>
</gene>
<organism evidence="7">
    <name type="scientific">Candidatus Caldatribacterium californiense</name>
    <dbReference type="NCBI Taxonomy" id="1454726"/>
    <lineage>
        <taxon>Bacteria</taxon>
        <taxon>Pseudomonadati</taxon>
        <taxon>Atribacterota</taxon>
        <taxon>Atribacteria</taxon>
        <taxon>Atribacterales</taxon>
        <taxon>Candidatus Caldatribacteriaceae</taxon>
        <taxon>Candidatus Caldatribacterium</taxon>
    </lineage>
</organism>
<dbReference type="GO" id="GO:0047545">
    <property type="term" value="F:(S)-2-hydroxyglutarate dehydrogenase activity"/>
    <property type="evidence" value="ECO:0007669"/>
    <property type="project" value="UniProtKB-ARBA"/>
</dbReference>
<dbReference type="Pfam" id="PF02826">
    <property type="entry name" value="2-Hacid_dh_C"/>
    <property type="match status" value="1"/>
</dbReference>
<name>A0A7V3YFS8_9BACT</name>
<dbReference type="InterPro" id="IPR006140">
    <property type="entry name" value="D-isomer_DH_NAD-bd"/>
</dbReference>
<dbReference type="GO" id="GO:0004617">
    <property type="term" value="F:phosphoglycerate dehydrogenase activity"/>
    <property type="evidence" value="ECO:0007669"/>
    <property type="project" value="UniProtKB-ARBA"/>
</dbReference>
<proteinExistence type="inferred from homology"/>
<dbReference type="EMBL" id="DTFV01000046">
    <property type="protein sequence ID" value="HGI30308.1"/>
    <property type="molecule type" value="Genomic_DNA"/>
</dbReference>
<feature type="domain" description="D-isomer specific 2-hydroxyacid dehydrogenase NAD-binding" evidence="6">
    <location>
        <begin position="109"/>
        <end position="284"/>
    </location>
</feature>
<evidence type="ECO:0000259" key="6">
    <source>
        <dbReference type="Pfam" id="PF02826"/>
    </source>
</evidence>
<comment type="caution">
    <text evidence="7">The sequence shown here is derived from an EMBL/GenBank/DDBJ whole genome shotgun (WGS) entry which is preliminary data.</text>
</comment>
<dbReference type="InterPro" id="IPR050857">
    <property type="entry name" value="D-2-hydroxyacid_DH"/>
</dbReference>
<dbReference type="Gene3D" id="3.40.50.720">
    <property type="entry name" value="NAD(P)-binding Rossmann-like Domain"/>
    <property type="match status" value="2"/>
</dbReference>
<keyword evidence="2 4" id="KW-0560">Oxidoreductase</keyword>
<comment type="similarity">
    <text evidence="1 4">Belongs to the D-isomer specific 2-hydroxyacid dehydrogenase family.</text>
</comment>
<dbReference type="FunFam" id="3.40.50.720:FF:000041">
    <property type="entry name" value="D-3-phosphoglycerate dehydrogenase"/>
    <property type="match status" value="1"/>
</dbReference>
<feature type="domain" description="D-isomer specific 2-hydroxyacid dehydrogenase catalytic" evidence="5">
    <location>
        <begin position="8"/>
        <end position="307"/>
    </location>
</feature>
<dbReference type="GO" id="GO:0051287">
    <property type="term" value="F:NAD binding"/>
    <property type="evidence" value="ECO:0007669"/>
    <property type="project" value="InterPro"/>
</dbReference>
<keyword evidence="3" id="KW-0520">NAD</keyword>
<dbReference type="InterPro" id="IPR006139">
    <property type="entry name" value="D-isomer_2_OHA_DH_cat_dom"/>
</dbReference>
<dbReference type="SUPFAM" id="SSF52283">
    <property type="entry name" value="Formate/glycerate dehydrogenase catalytic domain-like"/>
    <property type="match status" value="1"/>
</dbReference>
<dbReference type="PANTHER" id="PTHR42789:SF1">
    <property type="entry name" value="D-ISOMER SPECIFIC 2-HYDROXYACID DEHYDROGENASE FAMILY PROTEIN (AFU_ORTHOLOGUE AFUA_6G10090)"/>
    <property type="match status" value="1"/>
</dbReference>
<protein>
    <submittedName>
        <fullName evidence="7">Hydroxyacid dehydrogenase</fullName>
    </submittedName>
</protein>
<dbReference type="CDD" id="cd12173">
    <property type="entry name" value="PGDH_4"/>
    <property type="match status" value="1"/>
</dbReference>
<dbReference type="GO" id="GO:0006564">
    <property type="term" value="P:L-serine biosynthetic process"/>
    <property type="evidence" value="ECO:0007669"/>
    <property type="project" value="UniProtKB-ARBA"/>
</dbReference>
<evidence type="ECO:0000313" key="7">
    <source>
        <dbReference type="EMBL" id="HGI30308.1"/>
    </source>
</evidence>
<dbReference type="AlphaFoldDB" id="A0A7V3YFS8"/>
<sequence>MAETVRILCAHGVPEDMVKRLSEEIGPVEVLSSHDEEEILRAIQDKDVFVVRSKPQVTARIIENAPRLKVVARPGVGTDNIDKKACEARGIQVINTPEASASSVAELTVGLAIALLRHLYLTCAFLKEGKWAKGQYTGKTIEGKTWGVVGFGSIGRRVAEIVKAMRAEVIAYDPYVPEEEFIRRGVKRAFRLEELLERSDIVSLHVVLNSETAGLFSEEMLRKMKKGAYLINTSRGKVIDQKALLQVLREGHLAGVALDVYETEPPQDLELLTHENVICTPHIGGSTEEAFLNATEVLVNKLKALFRLGEGVPIGY</sequence>
<dbReference type="PROSITE" id="PS00671">
    <property type="entry name" value="D_2_HYDROXYACID_DH_3"/>
    <property type="match status" value="1"/>
</dbReference>
<dbReference type="InterPro" id="IPR036291">
    <property type="entry name" value="NAD(P)-bd_dom_sf"/>
</dbReference>
<dbReference type="InterPro" id="IPR029753">
    <property type="entry name" value="D-isomer_DH_CS"/>
</dbReference>
<evidence type="ECO:0000256" key="4">
    <source>
        <dbReference type="RuleBase" id="RU003719"/>
    </source>
</evidence>
<dbReference type="SUPFAM" id="SSF51735">
    <property type="entry name" value="NAD(P)-binding Rossmann-fold domains"/>
    <property type="match status" value="1"/>
</dbReference>
<dbReference type="Pfam" id="PF00389">
    <property type="entry name" value="2-Hacid_dh"/>
    <property type="match status" value="1"/>
</dbReference>
<dbReference type="PANTHER" id="PTHR42789">
    <property type="entry name" value="D-ISOMER SPECIFIC 2-HYDROXYACID DEHYDROGENASE FAMILY PROTEIN (AFU_ORTHOLOGUE AFUA_6G10090)"/>
    <property type="match status" value="1"/>
</dbReference>
<evidence type="ECO:0000256" key="1">
    <source>
        <dbReference type="ARBA" id="ARBA00005854"/>
    </source>
</evidence>